<name>A0A840CTR3_9BACT</name>
<comment type="caution">
    <text evidence="1">The sequence shown here is derived from an EMBL/GenBank/DDBJ whole genome shotgun (WGS) entry which is preliminary data.</text>
</comment>
<evidence type="ECO:0000313" key="2">
    <source>
        <dbReference type="Proteomes" id="UP000555103"/>
    </source>
</evidence>
<accession>A0A840CTR3</accession>
<organism evidence="1 2">
    <name type="scientific">Dysgonomonas hofstadii</name>
    <dbReference type="NCBI Taxonomy" id="637886"/>
    <lineage>
        <taxon>Bacteria</taxon>
        <taxon>Pseudomonadati</taxon>
        <taxon>Bacteroidota</taxon>
        <taxon>Bacteroidia</taxon>
        <taxon>Bacteroidales</taxon>
        <taxon>Dysgonomonadaceae</taxon>
        <taxon>Dysgonomonas</taxon>
    </lineage>
</organism>
<reference evidence="1 2" key="1">
    <citation type="submission" date="2020-08" db="EMBL/GenBank/DDBJ databases">
        <title>Genomic Encyclopedia of Type Strains, Phase IV (KMG-IV): sequencing the most valuable type-strain genomes for metagenomic binning, comparative biology and taxonomic classification.</title>
        <authorList>
            <person name="Goeker M."/>
        </authorList>
    </citation>
    <scope>NUCLEOTIDE SEQUENCE [LARGE SCALE GENOMIC DNA]</scope>
    <source>
        <strain evidence="1 2">DSM 104969</strain>
    </source>
</reference>
<dbReference type="AlphaFoldDB" id="A0A840CTR3"/>
<dbReference type="EMBL" id="JACIEP010000005">
    <property type="protein sequence ID" value="MBB4035902.1"/>
    <property type="molecule type" value="Genomic_DNA"/>
</dbReference>
<dbReference type="RefSeq" id="WP_183306812.1">
    <property type="nucleotide sequence ID" value="NZ_JACIEP010000005.1"/>
</dbReference>
<sequence>MKRFYSHYSFIYPDIYLKNQVVEIDDNRRIINIFPYEKEIEKTQFYSGLLVFLPDGVEPTGSFFKVENNNFSSTINTSNPSSQTTYQVYHEDIGKIML</sequence>
<keyword evidence="2" id="KW-1185">Reference proteome</keyword>
<dbReference type="Proteomes" id="UP000555103">
    <property type="component" value="Unassembled WGS sequence"/>
</dbReference>
<gene>
    <name evidence="1" type="ORF">GGR21_001797</name>
</gene>
<evidence type="ECO:0000313" key="1">
    <source>
        <dbReference type="EMBL" id="MBB4035902.1"/>
    </source>
</evidence>
<proteinExistence type="predicted"/>
<protein>
    <submittedName>
        <fullName evidence="1">Uncharacterized protein</fullName>
    </submittedName>
</protein>